<dbReference type="EMBL" id="KB537686">
    <property type="protein sequence ID" value="EMP32990.1"/>
    <property type="molecule type" value="Genomic_DNA"/>
</dbReference>
<dbReference type="AlphaFoldDB" id="M7BBQ0"/>
<name>M7BBQ0_CHEMY</name>
<evidence type="ECO:0000256" key="1">
    <source>
        <dbReference type="SAM" id="MobiDB-lite"/>
    </source>
</evidence>
<evidence type="ECO:0000313" key="2">
    <source>
        <dbReference type="EMBL" id="EMP32990.1"/>
    </source>
</evidence>
<gene>
    <name evidence="2" type="ORF">UY3_09868</name>
</gene>
<evidence type="ECO:0000313" key="3">
    <source>
        <dbReference type="Proteomes" id="UP000031443"/>
    </source>
</evidence>
<protein>
    <submittedName>
        <fullName evidence="2">Uncharacterized protein</fullName>
    </submittedName>
</protein>
<accession>M7BBQ0</accession>
<sequence>MESALRPQVAPETAPASSVHSTPASVWDVLAPRKDSSKEHQCCSLAREASATRRHRAPSPVPCKKSWDDKKLDLFCRKVYSTGGSSFEWTTSKRYSAAMPSNSWSSLAKFQELLLGDSCKEFRVLLEEGRVVSRTSLQAALDVEDSATRTMATAITMRCSAWLQVSGIPPEVQNTIQNLPFDCAGLFAQNTDSRLYSLKDSQATLKSLGIHIPAPPKKAF</sequence>
<keyword evidence="3" id="KW-1185">Reference proteome</keyword>
<dbReference type="Gene3D" id="1.10.287.3160">
    <property type="match status" value="1"/>
</dbReference>
<organism evidence="2 3">
    <name type="scientific">Chelonia mydas</name>
    <name type="common">Green sea-turtle</name>
    <name type="synonym">Chelonia agassizi</name>
    <dbReference type="NCBI Taxonomy" id="8469"/>
    <lineage>
        <taxon>Eukaryota</taxon>
        <taxon>Metazoa</taxon>
        <taxon>Chordata</taxon>
        <taxon>Craniata</taxon>
        <taxon>Vertebrata</taxon>
        <taxon>Euteleostomi</taxon>
        <taxon>Archelosauria</taxon>
        <taxon>Testudinata</taxon>
        <taxon>Testudines</taxon>
        <taxon>Cryptodira</taxon>
        <taxon>Durocryptodira</taxon>
        <taxon>Americhelydia</taxon>
        <taxon>Chelonioidea</taxon>
        <taxon>Cheloniidae</taxon>
        <taxon>Chelonia</taxon>
    </lineage>
</organism>
<proteinExistence type="predicted"/>
<reference evidence="3" key="1">
    <citation type="journal article" date="2013" name="Nat. Genet.">
        <title>The draft genomes of soft-shell turtle and green sea turtle yield insights into the development and evolution of the turtle-specific body plan.</title>
        <authorList>
            <person name="Wang Z."/>
            <person name="Pascual-Anaya J."/>
            <person name="Zadissa A."/>
            <person name="Li W."/>
            <person name="Niimura Y."/>
            <person name="Huang Z."/>
            <person name="Li C."/>
            <person name="White S."/>
            <person name="Xiong Z."/>
            <person name="Fang D."/>
            <person name="Wang B."/>
            <person name="Ming Y."/>
            <person name="Chen Y."/>
            <person name="Zheng Y."/>
            <person name="Kuraku S."/>
            <person name="Pignatelli M."/>
            <person name="Herrero J."/>
            <person name="Beal K."/>
            <person name="Nozawa M."/>
            <person name="Li Q."/>
            <person name="Wang J."/>
            <person name="Zhang H."/>
            <person name="Yu L."/>
            <person name="Shigenobu S."/>
            <person name="Wang J."/>
            <person name="Liu J."/>
            <person name="Flicek P."/>
            <person name="Searle S."/>
            <person name="Wang J."/>
            <person name="Kuratani S."/>
            <person name="Yin Y."/>
            <person name="Aken B."/>
            <person name="Zhang G."/>
            <person name="Irie N."/>
        </authorList>
    </citation>
    <scope>NUCLEOTIDE SEQUENCE [LARGE SCALE GENOMIC DNA]</scope>
</reference>
<dbReference type="Proteomes" id="UP000031443">
    <property type="component" value="Unassembled WGS sequence"/>
</dbReference>
<feature type="region of interest" description="Disordered" evidence="1">
    <location>
        <begin position="1"/>
        <end position="23"/>
    </location>
</feature>